<dbReference type="Gene3D" id="3.40.50.2000">
    <property type="entry name" value="Glycogen Phosphorylase B"/>
    <property type="match status" value="2"/>
</dbReference>
<dbReference type="PANTHER" id="PTHR45947">
    <property type="entry name" value="SULFOQUINOVOSYL TRANSFERASE SQD2"/>
    <property type="match status" value="1"/>
</dbReference>
<comment type="caution">
    <text evidence="3">The sequence shown here is derived from an EMBL/GenBank/DDBJ whole genome shotgun (WGS) entry which is preliminary data.</text>
</comment>
<dbReference type="SUPFAM" id="SSF53756">
    <property type="entry name" value="UDP-Glycosyltransferase/glycogen phosphorylase"/>
    <property type="match status" value="1"/>
</dbReference>
<dbReference type="InterPro" id="IPR028098">
    <property type="entry name" value="Glyco_trans_4-like_N"/>
</dbReference>
<dbReference type="Pfam" id="PF13439">
    <property type="entry name" value="Glyco_transf_4"/>
    <property type="match status" value="1"/>
</dbReference>
<dbReference type="GO" id="GO:0016757">
    <property type="term" value="F:glycosyltransferase activity"/>
    <property type="evidence" value="ECO:0007669"/>
    <property type="project" value="InterPro"/>
</dbReference>
<name>A0A940DMF0_9BACT</name>
<evidence type="ECO:0000313" key="4">
    <source>
        <dbReference type="Proteomes" id="UP000712007"/>
    </source>
</evidence>
<accession>A0A940DMF0</accession>
<evidence type="ECO:0000259" key="1">
    <source>
        <dbReference type="Pfam" id="PF00534"/>
    </source>
</evidence>
<reference evidence="3" key="1">
    <citation type="submission" date="2020-10" db="EMBL/GenBank/DDBJ databases">
        <authorList>
            <person name="Gilroy R."/>
        </authorList>
    </citation>
    <scope>NUCLEOTIDE SEQUENCE</scope>
    <source>
        <strain evidence="3">3924</strain>
    </source>
</reference>
<organism evidence="3 4">
    <name type="scientific">Candidatus Aphodosoma intestinipullorum</name>
    <dbReference type="NCBI Taxonomy" id="2840674"/>
    <lineage>
        <taxon>Bacteria</taxon>
        <taxon>Pseudomonadati</taxon>
        <taxon>Bacteroidota</taxon>
        <taxon>Bacteroidia</taxon>
        <taxon>Bacteroidales</taxon>
        <taxon>Candidatus Aphodosoma</taxon>
    </lineage>
</organism>
<proteinExistence type="predicted"/>
<feature type="domain" description="Glycosyl transferase family 1" evidence="1">
    <location>
        <begin position="130"/>
        <end position="283"/>
    </location>
</feature>
<dbReference type="AlphaFoldDB" id="A0A940DMF0"/>
<dbReference type="CDD" id="cd03801">
    <property type="entry name" value="GT4_PimA-like"/>
    <property type="match status" value="1"/>
</dbReference>
<gene>
    <name evidence="3" type="ORF">IAC51_07390</name>
</gene>
<dbReference type="InterPro" id="IPR001296">
    <property type="entry name" value="Glyco_trans_1"/>
</dbReference>
<dbReference type="EMBL" id="JADIMV010000128">
    <property type="protein sequence ID" value="MBO8440457.1"/>
    <property type="molecule type" value="Genomic_DNA"/>
</dbReference>
<feature type="domain" description="Glycosyltransferase subfamily 4-like N-terminal" evidence="2">
    <location>
        <begin position="14"/>
        <end position="122"/>
    </location>
</feature>
<reference evidence="3" key="2">
    <citation type="journal article" date="2021" name="PeerJ">
        <title>Extensive microbial diversity within the chicken gut microbiome revealed by metagenomics and culture.</title>
        <authorList>
            <person name="Gilroy R."/>
            <person name="Ravi A."/>
            <person name="Getino M."/>
            <person name="Pursley I."/>
            <person name="Horton D.L."/>
            <person name="Alikhan N.F."/>
            <person name="Baker D."/>
            <person name="Gharbi K."/>
            <person name="Hall N."/>
            <person name="Watson M."/>
            <person name="Adriaenssens E.M."/>
            <person name="Foster-Nyarko E."/>
            <person name="Jarju S."/>
            <person name="Secka A."/>
            <person name="Antonio M."/>
            <person name="Oren A."/>
            <person name="Chaudhuri R.R."/>
            <person name="La Ragione R."/>
            <person name="Hildebrand F."/>
            <person name="Pallen M.J."/>
        </authorList>
    </citation>
    <scope>NUCLEOTIDE SEQUENCE</scope>
    <source>
        <strain evidence="3">3924</strain>
    </source>
</reference>
<protein>
    <submittedName>
        <fullName evidence="3">Glycosyltransferase family 4 protein</fullName>
    </submittedName>
</protein>
<dbReference type="PANTHER" id="PTHR45947:SF3">
    <property type="entry name" value="SULFOQUINOVOSYL TRANSFERASE SQD2"/>
    <property type="match status" value="1"/>
</dbReference>
<dbReference type="Proteomes" id="UP000712007">
    <property type="component" value="Unassembled WGS sequence"/>
</dbReference>
<dbReference type="InterPro" id="IPR050194">
    <property type="entry name" value="Glycosyltransferase_grp1"/>
</dbReference>
<evidence type="ECO:0000313" key="3">
    <source>
        <dbReference type="EMBL" id="MBO8440457.1"/>
    </source>
</evidence>
<evidence type="ECO:0000259" key="2">
    <source>
        <dbReference type="Pfam" id="PF13439"/>
    </source>
</evidence>
<sequence length="315" mass="36250">MDRLLFFPKQQFLYNDASKLMSEFNIDIIHAHTLFSNGWMAYRLKRKYDIPYIVAVRSTDVYTFFRRMPHLRKLGLRVLCSADIVVFLSSTLRNVLENKYIPDEYRALVSSKSIVIPNGIDPLFIENKWESHKKISDTVNVIFIGRIDKRKNLPVLVKACDIINNQGRKVHLKVIGNIFDSKIAEFALSHQYVEYIPFSSPQKIIGHLRSSDVLVVPSLRETFGLVYAEAMSQGVPVIYSCGEGFDGQFADGEVGYAVDPHSPDDIAEKINKVICNHGRLSENCISLVDKFDWRNISSRYFSVYDSIVNRQEWIR</sequence>
<dbReference type="Pfam" id="PF00534">
    <property type="entry name" value="Glycos_transf_1"/>
    <property type="match status" value="1"/>
</dbReference>